<dbReference type="InterPro" id="IPR029058">
    <property type="entry name" value="AB_hydrolase_fold"/>
</dbReference>
<name>A0ABX0GVC0_9ACTN</name>
<dbReference type="InterPro" id="IPR001375">
    <property type="entry name" value="Peptidase_S9_cat"/>
</dbReference>
<evidence type="ECO:0000256" key="2">
    <source>
        <dbReference type="ARBA" id="ARBA00022825"/>
    </source>
</evidence>
<dbReference type="SUPFAM" id="SSF53474">
    <property type="entry name" value="alpha/beta-Hydrolases"/>
    <property type="match status" value="1"/>
</dbReference>
<dbReference type="PRINTS" id="PR00862">
    <property type="entry name" value="PROLIGOPTASE"/>
</dbReference>
<organism evidence="4 5">
    <name type="scientific">Motilibacter deserti</name>
    <dbReference type="NCBI Taxonomy" id="2714956"/>
    <lineage>
        <taxon>Bacteria</taxon>
        <taxon>Bacillati</taxon>
        <taxon>Actinomycetota</taxon>
        <taxon>Actinomycetes</taxon>
        <taxon>Motilibacterales</taxon>
        <taxon>Motilibacteraceae</taxon>
        <taxon>Motilibacter</taxon>
    </lineage>
</organism>
<dbReference type="PANTHER" id="PTHR42776:SF27">
    <property type="entry name" value="DIPEPTIDYL PEPTIDASE FAMILY MEMBER 6"/>
    <property type="match status" value="1"/>
</dbReference>
<evidence type="ECO:0000256" key="1">
    <source>
        <dbReference type="ARBA" id="ARBA00022801"/>
    </source>
</evidence>
<dbReference type="Proteomes" id="UP000800981">
    <property type="component" value="Unassembled WGS sequence"/>
</dbReference>
<accession>A0ABX0GVC0</accession>
<comment type="caution">
    <text evidence="4">The sequence shown here is derived from an EMBL/GenBank/DDBJ whole genome shotgun (WGS) entry which is preliminary data.</text>
</comment>
<evidence type="ECO:0000313" key="5">
    <source>
        <dbReference type="Proteomes" id="UP000800981"/>
    </source>
</evidence>
<keyword evidence="2" id="KW-0720">Serine protease</keyword>
<keyword evidence="1" id="KW-0378">Hydrolase</keyword>
<dbReference type="InterPro" id="IPR011042">
    <property type="entry name" value="6-blade_b-propeller_TolB-like"/>
</dbReference>
<dbReference type="InterPro" id="IPR002470">
    <property type="entry name" value="Peptidase_S9A"/>
</dbReference>
<sequence length="627" mass="66940">MTGLQHRGPHPSGAAHPAAALPVPEDVYSSWSPTASPDGSQVAFVSDRSGEPRVWLAELLDGRLGRWAPLGADFGRVDMVSWSPDGKWLACSVAAHGRSRSEAWIVRPDGSGLRMVGGRDATNATVGTGRGHAWVEDGRLLVTETGRTSRAMLVDPFTGEQEVVAEGPLLTLLDVDRSGRRALLRRGPRGARSLFVVDRRDGVELPVVPGEREGSTDAGVLSADGSVVYARTDAGRELVALVAVPLDGGAPRLVAGRHDADLADIALSPDGRSIALVWNVLGGRSALSTLDLETGVQRQLDPLPREVIDDVRFTPDGSRLLLTAEGWADPRGVWALDPSTREAVPLSSDGGRVLLSSPAATTHSVDVGTLAAPQLRWLLSGDGTPVTGWLYRPAHAGPWPTMIHLHGGPEAQERPVYNSLFQSLVAAGVAVFAPNVRGSSGFGRTFVHADDLDRRYGAIEDVAACAAYLTEAGIAPAGKVGVMGRSYGGYLTLAALVSDPELYAVGVDVCGMSDFATFYEHTEPYIAAAAVSKYGHPERDRELLRDLSPMTRIDRLRAPLLVVHGAEDTNVPVVEADQVVAALQERGVEVRYWRVEGEGHVLLATPNRVRFVQETVEWVCRHLGVAR</sequence>
<protein>
    <submittedName>
        <fullName evidence="4">S9 family peptidase</fullName>
    </submittedName>
</protein>
<dbReference type="RefSeq" id="WP_166282846.1">
    <property type="nucleotide sequence ID" value="NZ_JAANNP010000012.1"/>
</dbReference>
<dbReference type="Gene3D" id="3.40.50.1820">
    <property type="entry name" value="alpha/beta hydrolase"/>
    <property type="match status" value="1"/>
</dbReference>
<proteinExistence type="predicted"/>
<reference evidence="4 5" key="1">
    <citation type="submission" date="2020-03" db="EMBL/GenBank/DDBJ databases">
        <title>Two novel Motilibacter sp.</title>
        <authorList>
            <person name="Liu S."/>
        </authorList>
    </citation>
    <scope>NUCLEOTIDE SEQUENCE [LARGE SCALE GENOMIC DNA]</scope>
    <source>
        <strain evidence="4 5">E257</strain>
    </source>
</reference>
<dbReference type="InterPro" id="IPR011659">
    <property type="entry name" value="WD40"/>
</dbReference>
<dbReference type="SUPFAM" id="SSF50993">
    <property type="entry name" value="Peptidase/esterase 'gauge' domain"/>
    <property type="match status" value="1"/>
</dbReference>
<gene>
    <name evidence="4" type="ORF">G9H71_13975</name>
</gene>
<dbReference type="Pfam" id="PF07676">
    <property type="entry name" value="PD40"/>
    <property type="match status" value="2"/>
</dbReference>
<evidence type="ECO:0000313" key="4">
    <source>
        <dbReference type="EMBL" id="NHC14892.1"/>
    </source>
</evidence>
<keyword evidence="5" id="KW-1185">Reference proteome</keyword>
<dbReference type="Pfam" id="PF00326">
    <property type="entry name" value="Peptidase_S9"/>
    <property type="match status" value="1"/>
</dbReference>
<dbReference type="EMBL" id="JAANNP010000012">
    <property type="protein sequence ID" value="NHC14892.1"/>
    <property type="molecule type" value="Genomic_DNA"/>
</dbReference>
<evidence type="ECO:0000259" key="3">
    <source>
        <dbReference type="Pfam" id="PF00326"/>
    </source>
</evidence>
<feature type="domain" description="Peptidase S9 prolyl oligopeptidase catalytic" evidence="3">
    <location>
        <begin position="419"/>
        <end position="624"/>
    </location>
</feature>
<keyword evidence="2" id="KW-0645">Protease</keyword>
<dbReference type="Gene3D" id="2.120.10.30">
    <property type="entry name" value="TolB, C-terminal domain"/>
    <property type="match status" value="2"/>
</dbReference>
<dbReference type="PANTHER" id="PTHR42776">
    <property type="entry name" value="SERINE PEPTIDASE S9 FAMILY MEMBER"/>
    <property type="match status" value="1"/>
</dbReference>